<evidence type="ECO:0000313" key="3">
    <source>
        <dbReference type="Proteomes" id="UP000216133"/>
    </source>
</evidence>
<comment type="caution">
    <text evidence="2">The sequence shown here is derived from an EMBL/GenBank/DDBJ whole genome shotgun (WGS) entry which is preliminary data.</text>
</comment>
<dbReference type="EMBL" id="NPBS01000136">
    <property type="protein sequence ID" value="PAF23926.1"/>
    <property type="molecule type" value="Genomic_DNA"/>
</dbReference>
<reference evidence="2 3" key="1">
    <citation type="submission" date="2017-07" db="EMBL/GenBank/DDBJ databases">
        <title>Isolation and whole genome analysis of endospore-forming bacteria from heroin.</title>
        <authorList>
            <person name="Kalinowski J."/>
            <person name="Ahrens B."/>
            <person name="Al-Dilaimi A."/>
            <person name="Winkler A."/>
            <person name="Wibberg D."/>
            <person name="Schleenbecker U."/>
            <person name="Ruckert C."/>
            <person name="Wolfel R."/>
            <person name="Grass G."/>
        </authorList>
    </citation>
    <scope>NUCLEOTIDE SEQUENCE [LARGE SCALE GENOMIC DNA]</scope>
    <source>
        <strain evidence="2 3">7523-2</strain>
    </source>
</reference>
<feature type="domain" description="SHOCT" evidence="1">
    <location>
        <begin position="179"/>
        <end position="206"/>
    </location>
</feature>
<dbReference type="Pfam" id="PF09851">
    <property type="entry name" value="SHOCT"/>
    <property type="match status" value="1"/>
</dbReference>
<dbReference type="InterPro" id="IPR018649">
    <property type="entry name" value="SHOCT"/>
</dbReference>
<name>A0A268RVZ7_SHOCL</name>
<organism evidence="2 3">
    <name type="scientific">Shouchella clausii</name>
    <name type="common">Alkalihalobacillus clausii</name>
    <dbReference type="NCBI Taxonomy" id="79880"/>
    <lineage>
        <taxon>Bacteria</taxon>
        <taxon>Bacillati</taxon>
        <taxon>Bacillota</taxon>
        <taxon>Bacilli</taxon>
        <taxon>Bacillales</taxon>
        <taxon>Bacillaceae</taxon>
        <taxon>Shouchella</taxon>
    </lineage>
</organism>
<evidence type="ECO:0000259" key="1">
    <source>
        <dbReference type="Pfam" id="PF09851"/>
    </source>
</evidence>
<accession>A0A268RVZ7</accession>
<sequence>MSDMAIVFVQKKKYKEFLPFLDFIESKIASLQNINDSNQEATLIESLAQELLMETKKSLEYKTDQGKLIIKKNTISLTHNRLYVGNKGTKEIAITSISSIHLSKPGIKAGRIRFFIEGSLQETKYQAYLASENELLITTPNDYRTMYEAKEVIESLRLHHSEKLYQALSKHTMTASPADEIRKYKSLLDDGIISEEEFEKKKKELLD</sequence>
<protein>
    <recommendedName>
        <fullName evidence="1">SHOCT domain-containing protein</fullName>
    </recommendedName>
</protein>
<dbReference type="AlphaFoldDB" id="A0A268RVZ7"/>
<proteinExistence type="predicted"/>
<dbReference type="Proteomes" id="UP000216133">
    <property type="component" value="Unassembled WGS sequence"/>
</dbReference>
<evidence type="ECO:0000313" key="2">
    <source>
        <dbReference type="EMBL" id="PAF23926.1"/>
    </source>
</evidence>
<gene>
    <name evidence="2" type="ORF">CHH61_21430</name>
</gene>